<evidence type="ECO:0000313" key="12">
    <source>
        <dbReference type="Proteomes" id="UP001141259"/>
    </source>
</evidence>
<dbReference type="PROSITE" id="PS50850">
    <property type="entry name" value="MFS"/>
    <property type="match status" value="1"/>
</dbReference>
<feature type="transmembrane region" description="Helical" evidence="9">
    <location>
        <begin position="335"/>
        <end position="356"/>
    </location>
</feature>
<evidence type="ECO:0000256" key="2">
    <source>
        <dbReference type="ARBA" id="ARBA00005982"/>
    </source>
</evidence>
<feature type="transmembrane region" description="Helical" evidence="9">
    <location>
        <begin position="290"/>
        <end position="307"/>
    </location>
</feature>
<keyword evidence="7 9" id="KW-0472">Membrane</keyword>
<keyword evidence="4" id="KW-1003">Cell membrane</keyword>
<dbReference type="RefSeq" id="WP_259628656.1">
    <property type="nucleotide sequence ID" value="NZ_JANYMP010000030.1"/>
</dbReference>
<organism evidence="11 12">
    <name type="scientific">Umezawaea endophytica</name>
    <dbReference type="NCBI Taxonomy" id="1654476"/>
    <lineage>
        <taxon>Bacteria</taxon>
        <taxon>Bacillati</taxon>
        <taxon>Actinomycetota</taxon>
        <taxon>Actinomycetes</taxon>
        <taxon>Pseudonocardiales</taxon>
        <taxon>Pseudonocardiaceae</taxon>
        <taxon>Umezawaea</taxon>
    </lineage>
</organism>
<dbReference type="PANTHER" id="PTHR23517:SF15">
    <property type="entry name" value="PROTON-DEPENDENT OLIGOPEPTIDE FAMILY TRANSPORT PROTEIN"/>
    <property type="match status" value="1"/>
</dbReference>
<dbReference type="SUPFAM" id="SSF103473">
    <property type="entry name" value="MFS general substrate transporter"/>
    <property type="match status" value="1"/>
</dbReference>
<comment type="caution">
    <text evidence="11">The sequence shown here is derived from an EMBL/GenBank/DDBJ whole genome shotgun (WGS) entry which is preliminary data.</text>
</comment>
<keyword evidence="3 8" id="KW-0813">Transport</keyword>
<feature type="transmembrane region" description="Helical" evidence="9">
    <location>
        <begin position="228"/>
        <end position="252"/>
    </location>
</feature>
<keyword evidence="12" id="KW-1185">Reference proteome</keyword>
<gene>
    <name evidence="11" type="ORF">NZH93_40665</name>
</gene>
<reference evidence="11" key="1">
    <citation type="submission" date="2022-08" db="EMBL/GenBank/DDBJ databases">
        <authorList>
            <person name="Tistechok S."/>
            <person name="Samborskyy M."/>
            <person name="Roman I."/>
        </authorList>
    </citation>
    <scope>NUCLEOTIDE SEQUENCE</scope>
    <source>
        <strain evidence="11">DSM 103496</strain>
    </source>
</reference>
<dbReference type="GO" id="GO:0035443">
    <property type="term" value="P:tripeptide transmembrane transport"/>
    <property type="evidence" value="ECO:0007669"/>
    <property type="project" value="UniProtKB-ARBA"/>
</dbReference>
<dbReference type="GO" id="GO:0042937">
    <property type="term" value="F:tripeptide transmembrane transporter activity"/>
    <property type="evidence" value="ECO:0007669"/>
    <property type="project" value="UniProtKB-ARBA"/>
</dbReference>
<dbReference type="GO" id="GO:0015333">
    <property type="term" value="F:peptide:proton symporter activity"/>
    <property type="evidence" value="ECO:0007669"/>
    <property type="project" value="UniProtKB-ARBA"/>
</dbReference>
<keyword evidence="5 8" id="KW-0812">Transmembrane</keyword>
<dbReference type="GO" id="GO:0005886">
    <property type="term" value="C:plasma membrane"/>
    <property type="evidence" value="ECO:0007669"/>
    <property type="project" value="UniProtKB-SubCell"/>
</dbReference>
<feature type="transmembrane region" description="Helical" evidence="9">
    <location>
        <begin position="462"/>
        <end position="483"/>
    </location>
</feature>
<dbReference type="Proteomes" id="UP001141259">
    <property type="component" value="Unassembled WGS sequence"/>
</dbReference>
<evidence type="ECO:0000256" key="1">
    <source>
        <dbReference type="ARBA" id="ARBA00004651"/>
    </source>
</evidence>
<comment type="subcellular location">
    <subcellularLocation>
        <location evidence="1">Cell membrane</location>
        <topology evidence="1">Multi-pass membrane protein</topology>
    </subcellularLocation>
    <subcellularLocation>
        <location evidence="8">Membrane</location>
        <topology evidence="8">Multi-pass membrane protein</topology>
    </subcellularLocation>
</comment>
<protein>
    <submittedName>
        <fullName evidence="11">Peptide MFS transporter</fullName>
    </submittedName>
</protein>
<dbReference type="EMBL" id="JANYMP010000030">
    <property type="protein sequence ID" value="MCS7483195.1"/>
    <property type="molecule type" value="Genomic_DNA"/>
</dbReference>
<dbReference type="NCBIfam" id="TIGR00924">
    <property type="entry name" value="yjdL_sub1_fam"/>
    <property type="match status" value="1"/>
</dbReference>
<feature type="transmembrane region" description="Helical" evidence="9">
    <location>
        <begin position="185"/>
        <end position="205"/>
    </location>
</feature>
<dbReference type="InterPro" id="IPR020846">
    <property type="entry name" value="MFS_dom"/>
</dbReference>
<evidence type="ECO:0000259" key="10">
    <source>
        <dbReference type="PROSITE" id="PS50850"/>
    </source>
</evidence>
<dbReference type="InterPro" id="IPR036259">
    <property type="entry name" value="MFS_trans_sf"/>
</dbReference>
<evidence type="ECO:0000256" key="5">
    <source>
        <dbReference type="ARBA" id="ARBA00022692"/>
    </source>
</evidence>
<feature type="transmembrane region" description="Helical" evidence="9">
    <location>
        <begin position="368"/>
        <end position="387"/>
    </location>
</feature>
<sequence length="495" mass="52347">MSATSAASTARAPQRGFFGHPRGLSTLFFTELWERFSYYGMKAILAYYLYYSVSEGGLGVDKSAALSLVAIYGSSVYMSGVAGGWLADRVFGSQRAVLYGGVLIMLGHIALAVPIGLTGVYLGLVLIVLGTGLLKPNVSNIVGDLYDEHDPRRDAGFSIFYMGVNLGAFVAPLVCGFLGQQVNWHLGFGAAAVGMAFGLLQYQVGRKNLGEASDRPANPLPEADRARILGRVGAISLGVVAVLAVLIVAGVLSGEGVVNLLSVVSVVLPVVYFTVMLRSAKTTPVERTRLVAYIPLFVAAVIFWLLYEQTSTVIAAFADTSVRNSVFGVEFPPSFFQSVNPVMIIVFAPLFALLWMRLGTRQPATPRKFSGGLLFVGLSFLVAMAASQSGGPDDKVSPLWLVLVFFVMTCGELLLSPVGLSVTTKLAPRAFAAQTMGLFFLSSAAGQGIGAQVVKLYSDDAAVAYFGVLGAVAIGLGVLLLAFSPKIKELMMGVD</sequence>
<evidence type="ECO:0000256" key="9">
    <source>
        <dbReference type="SAM" id="Phobius"/>
    </source>
</evidence>
<dbReference type="InterPro" id="IPR000109">
    <property type="entry name" value="POT_fam"/>
</dbReference>
<evidence type="ECO:0000256" key="8">
    <source>
        <dbReference type="RuleBase" id="RU003755"/>
    </source>
</evidence>
<proteinExistence type="inferred from homology"/>
<name>A0A9X3AKP0_9PSEU</name>
<dbReference type="PROSITE" id="PS01023">
    <property type="entry name" value="PTR2_2"/>
    <property type="match status" value="1"/>
</dbReference>
<dbReference type="GO" id="GO:0071916">
    <property type="term" value="F:dipeptide transmembrane transporter activity"/>
    <property type="evidence" value="ECO:0007669"/>
    <property type="project" value="UniProtKB-ARBA"/>
</dbReference>
<dbReference type="InterPro" id="IPR050171">
    <property type="entry name" value="MFS_Transporters"/>
</dbReference>
<evidence type="ECO:0000256" key="7">
    <source>
        <dbReference type="ARBA" id="ARBA00023136"/>
    </source>
</evidence>
<feature type="transmembrane region" description="Helical" evidence="9">
    <location>
        <begin position="65"/>
        <end position="86"/>
    </location>
</feature>
<feature type="transmembrane region" description="Helical" evidence="9">
    <location>
        <begin position="258"/>
        <end position="278"/>
    </location>
</feature>
<evidence type="ECO:0000256" key="3">
    <source>
        <dbReference type="ARBA" id="ARBA00022448"/>
    </source>
</evidence>
<feature type="transmembrane region" description="Helical" evidence="9">
    <location>
        <begin position="36"/>
        <end position="53"/>
    </location>
</feature>
<comment type="similarity">
    <text evidence="2 8">Belongs to the major facilitator superfamily. Proton-dependent oligopeptide transporter (POT/PTR) (TC 2.A.17) family.</text>
</comment>
<accession>A0A9X3AKP0</accession>
<dbReference type="InterPro" id="IPR005279">
    <property type="entry name" value="Dipep/tripep_permease"/>
</dbReference>
<feature type="transmembrane region" description="Helical" evidence="9">
    <location>
        <begin position="399"/>
        <end position="418"/>
    </location>
</feature>
<keyword evidence="6 9" id="KW-1133">Transmembrane helix</keyword>
<evidence type="ECO:0000256" key="6">
    <source>
        <dbReference type="ARBA" id="ARBA00022989"/>
    </source>
</evidence>
<evidence type="ECO:0000313" key="11">
    <source>
        <dbReference type="EMBL" id="MCS7483195.1"/>
    </source>
</evidence>
<evidence type="ECO:0000256" key="4">
    <source>
        <dbReference type="ARBA" id="ARBA00022475"/>
    </source>
</evidence>
<dbReference type="Gene3D" id="1.20.1250.20">
    <property type="entry name" value="MFS general substrate transporter like domains"/>
    <property type="match status" value="1"/>
</dbReference>
<feature type="transmembrane region" description="Helical" evidence="9">
    <location>
        <begin position="98"/>
        <end position="129"/>
    </location>
</feature>
<feature type="domain" description="Major facilitator superfamily (MFS) profile" evidence="10">
    <location>
        <begin position="26"/>
        <end position="488"/>
    </location>
</feature>
<dbReference type="Pfam" id="PF00854">
    <property type="entry name" value="PTR2"/>
    <property type="match status" value="1"/>
</dbReference>
<dbReference type="FunFam" id="1.20.1250.20:FF:000017">
    <property type="entry name" value="Dipeptide and tripeptide permease A"/>
    <property type="match status" value="1"/>
</dbReference>
<dbReference type="PANTHER" id="PTHR23517">
    <property type="entry name" value="RESISTANCE PROTEIN MDTM, PUTATIVE-RELATED-RELATED"/>
    <property type="match status" value="1"/>
</dbReference>
<feature type="transmembrane region" description="Helical" evidence="9">
    <location>
        <begin position="159"/>
        <end position="179"/>
    </location>
</feature>
<feature type="transmembrane region" description="Helical" evidence="9">
    <location>
        <begin position="430"/>
        <end position="450"/>
    </location>
</feature>
<dbReference type="CDD" id="cd17346">
    <property type="entry name" value="MFS_DtpA_like"/>
    <property type="match status" value="1"/>
</dbReference>
<dbReference type="AlphaFoldDB" id="A0A9X3AKP0"/>
<dbReference type="PROSITE" id="PS01022">
    <property type="entry name" value="PTR2_1"/>
    <property type="match status" value="1"/>
</dbReference>
<dbReference type="InterPro" id="IPR018456">
    <property type="entry name" value="PTR2_symporter_CS"/>
</dbReference>